<keyword evidence="2" id="KW-0418">Kinase</keyword>
<organism evidence="6 7">
    <name type="scientific">Rhizobium calliandrae</name>
    <dbReference type="NCBI Taxonomy" id="1312182"/>
    <lineage>
        <taxon>Bacteria</taxon>
        <taxon>Pseudomonadati</taxon>
        <taxon>Pseudomonadota</taxon>
        <taxon>Alphaproteobacteria</taxon>
        <taxon>Hyphomicrobiales</taxon>
        <taxon>Rhizobiaceae</taxon>
        <taxon>Rhizobium/Agrobacterium group</taxon>
        <taxon>Rhizobium</taxon>
    </lineage>
</organism>
<keyword evidence="4" id="KW-0812">Transmembrane</keyword>
<dbReference type="Pfam" id="PF08450">
    <property type="entry name" value="SGL"/>
    <property type="match status" value="1"/>
</dbReference>
<dbReference type="InterPro" id="IPR015943">
    <property type="entry name" value="WD40/YVTN_repeat-like_dom_sf"/>
</dbReference>
<protein>
    <submittedName>
        <fullName evidence="6">Two-component regulator propeller domain-containing protein</fullName>
    </submittedName>
</protein>
<dbReference type="Pfam" id="PF02518">
    <property type="entry name" value="HATPase_c"/>
    <property type="match status" value="1"/>
</dbReference>
<dbReference type="InterPro" id="IPR003594">
    <property type="entry name" value="HATPase_dom"/>
</dbReference>
<dbReference type="InterPro" id="IPR011712">
    <property type="entry name" value="Sig_transdc_His_kin_sub3_dim/P"/>
</dbReference>
<keyword evidence="7" id="KW-1185">Reference proteome</keyword>
<dbReference type="Proteomes" id="UP001172630">
    <property type="component" value="Unassembled WGS sequence"/>
</dbReference>
<dbReference type="InterPro" id="IPR005467">
    <property type="entry name" value="His_kinase_dom"/>
</dbReference>
<gene>
    <name evidence="6" type="ORF">PY650_19300</name>
</gene>
<dbReference type="InterPro" id="IPR011123">
    <property type="entry name" value="Y_Y_Y"/>
</dbReference>
<accession>A0ABT7KGL7</accession>
<dbReference type="Pfam" id="PF07730">
    <property type="entry name" value="HisKA_3"/>
    <property type="match status" value="1"/>
</dbReference>
<name>A0ABT7KGL7_9HYPH</name>
<dbReference type="Gene3D" id="3.30.565.10">
    <property type="entry name" value="Histidine kinase-like ATPase, C-terminal domain"/>
    <property type="match status" value="1"/>
</dbReference>
<feature type="domain" description="Histidine kinase" evidence="5">
    <location>
        <begin position="882"/>
        <end position="1073"/>
    </location>
</feature>
<dbReference type="InterPro" id="IPR050482">
    <property type="entry name" value="Sensor_HK_TwoCompSys"/>
</dbReference>
<dbReference type="CDD" id="cd16917">
    <property type="entry name" value="HATPase_UhpB-NarQ-NarX-like"/>
    <property type="match status" value="1"/>
</dbReference>
<keyword evidence="4" id="KW-1133">Transmembrane helix</keyword>
<keyword evidence="4" id="KW-0472">Membrane</keyword>
<evidence type="ECO:0000256" key="3">
    <source>
        <dbReference type="ARBA" id="ARBA00023012"/>
    </source>
</evidence>
<dbReference type="SMART" id="SM00387">
    <property type="entry name" value="HATPase_c"/>
    <property type="match status" value="1"/>
</dbReference>
<dbReference type="PROSITE" id="PS50109">
    <property type="entry name" value="HIS_KIN"/>
    <property type="match status" value="1"/>
</dbReference>
<dbReference type="PANTHER" id="PTHR24421:SF62">
    <property type="entry name" value="SENSORY TRANSDUCTION HISTIDINE KINASE"/>
    <property type="match status" value="1"/>
</dbReference>
<comment type="caution">
    <text evidence="6">The sequence shown here is derived from an EMBL/GenBank/DDBJ whole genome shotgun (WGS) entry which is preliminary data.</text>
</comment>
<reference evidence="6" key="1">
    <citation type="submission" date="2023-06" db="EMBL/GenBank/DDBJ databases">
        <title>Phylogenetic Diversity of Rhizobium strains.</title>
        <authorList>
            <person name="Moura F.T."/>
            <person name="Helene L.C.F."/>
            <person name="Hungria M."/>
        </authorList>
    </citation>
    <scope>NUCLEOTIDE SEQUENCE</scope>
    <source>
        <strain evidence="6">CCGE524</strain>
    </source>
</reference>
<dbReference type="RefSeq" id="WP_285881122.1">
    <property type="nucleotide sequence ID" value="NZ_JARFYN010000025.1"/>
</dbReference>
<dbReference type="InterPro" id="IPR013783">
    <property type="entry name" value="Ig-like_fold"/>
</dbReference>
<dbReference type="Gene3D" id="2.130.10.10">
    <property type="entry name" value="YVTN repeat-like/Quinoprotein amine dehydrogenase"/>
    <property type="match status" value="3"/>
</dbReference>
<dbReference type="InterPro" id="IPR013658">
    <property type="entry name" value="SGL"/>
</dbReference>
<dbReference type="Gene3D" id="1.20.5.1930">
    <property type="match status" value="1"/>
</dbReference>
<evidence type="ECO:0000256" key="1">
    <source>
        <dbReference type="ARBA" id="ARBA00022679"/>
    </source>
</evidence>
<sequence>MANSLSWSKAFLNSVRTYKAIVRLAVLLLIAAPLALSSRSLAFSEPSSIPVATTLPEVVSIPISVANDIRFRRLNVAQGLSQTRVSLIIQDDDGYIWFGTQYGVNRFDGHSYRVFKNEPNEPNSLSGSYIFALFKGKDGTVWVGSDQGLDAFDKTTETFKHFVVDKSNPVVNHISEDPEGNLWLSTADGLYRLDPKTSATVRFQNHPGDPGSLASSDVKSTGFDRQGIFWVVNSKGLDAFDRRSGKVTARIPLEESVREFYFHEDRFGVFWIIHGSGNGLATFDRAKNEVTQYSFYPDKLTQSNLTGVYSILETHDGTIWLATMGAGLLKFDRQQKRFVAYQTIATEPESIGENRVIALFEDAEGNVWTGLHATPPNFFPVSPLPFESFRPLTPFSNAFGETLVNAIFYDSRGRIWIGGGGALTVIDRKTHERKVIDPLQNGSPVEVLSILEAHDGTFWVGTLGTGLLQLDTDGRLLRTFRHDPSDSSSISSDIVGVLVFDPAGKLWATTWNGIVSYDQSTGQFKTYKYDPSADAEVYHALTRQHDGLFWLGSSDGLYSFDSTSGKFARYSHSPTDPSSLSNNSANNIYVDKQGIVWIATQDGLNRFDPSSRQFKRYYESDGLPGGVVSCILEDADNHLWMSTNQGIARFDKKNSQFENFTTADGLPGNDLTGWDTCYTNADGEMFFGGFSGAAAVKPQNFKKDTYVPPLVFTELRLREHVIQPGTAPLTSGAIGHVKRLNLSPTQNDFSISFSALSYRNPETHRYRYRLVGLDDRWQDVRSGDHSINFFSMPHGSFRLELQASTGRGPWLEPPAVLDIDIAPAWWETMWFRGLCTAVLVIILAGLYRYRLRQMARTFDIRLAERVGERNRIARELHDSLLQGVHGLMFSLQAVRNLLPEQPDKALALFDIALEKGDQAILEGRNAVHDLRDSYLTEMDLSEAIAQLTNELEKLGPQPPPTIEVAVEGETRHIVPAVRDEVYRVAREALRNAIVHSGATRIECEFVYGRHMFSLRVGDNGKGLDERIVDAGVRKGHWGLPGMRERAESIGGTMEVLSRSGRGTEIVVNIPAKTAYA</sequence>
<evidence type="ECO:0000256" key="2">
    <source>
        <dbReference type="ARBA" id="ARBA00022777"/>
    </source>
</evidence>
<dbReference type="EMBL" id="JARFYN010000025">
    <property type="protein sequence ID" value="MDL2407766.1"/>
    <property type="molecule type" value="Genomic_DNA"/>
</dbReference>
<dbReference type="Pfam" id="PF07495">
    <property type="entry name" value="Y_Y_Y"/>
    <property type="match status" value="1"/>
</dbReference>
<dbReference type="PANTHER" id="PTHR24421">
    <property type="entry name" value="NITRATE/NITRITE SENSOR PROTEIN NARX-RELATED"/>
    <property type="match status" value="1"/>
</dbReference>
<evidence type="ECO:0000256" key="4">
    <source>
        <dbReference type="SAM" id="Phobius"/>
    </source>
</evidence>
<dbReference type="InterPro" id="IPR036890">
    <property type="entry name" value="HATPase_C_sf"/>
</dbReference>
<keyword evidence="3" id="KW-0902">Two-component regulatory system</keyword>
<evidence type="ECO:0000313" key="6">
    <source>
        <dbReference type="EMBL" id="MDL2407766.1"/>
    </source>
</evidence>
<dbReference type="SUPFAM" id="SSF55874">
    <property type="entry name" value="ATPase domain of HSP90 chaperone/DNA topoisomerase II/histidine kinase"/>
    <property type="match status" value="1"/>
</dbReference>
<dbReference type="Pfam" id="PF07494">
    <property type="entry name" value="Reg_prop"/>
    <property type="match status" value="4"/>
</dbReference>
<evidence type="ECO:0000259" key="5">
    <source>
        <dbReference type="PROSITE" id="PS50109"/>
    </source>
</evidence>
<proteinExistence type="predicted"/>
<keyword evidence="1" id="KW-0808">Transferase</keyword>
<dbReference type="SUPFAM" id="SSF63829">
    <property type="entry name" value="Calcium-dependent phosphotriesterase"/>
    <property type="match status" value="2"/>
</dbReference>
<evidence type="ECO:0000313" key="7">
    <source>
        <dbReference type="Proteomes" id="UP001172630"/>
    </source>
</evidence>
<feature type="transmembrane region" description="Helical" evidence="4">
    <location>
        <begin position="829"/>
        <end position="847"/>
    </location>
</feature>
<dbReference type="InterPro" id="IPR011110">
    <property type="entry name" value="Reg_prop"/>
</dbReference>
<dbReference type="Gene3D" id="2.60.40.10">
    <property type="entry name" value="Immunoglobulins"/>
    <property type="match status" value="1"/>
</dbReference>